<gene>
    <name evidence="1" type="ORF">FC64_GL000412</name>
</gene>
<dbReference type="PATRIC" id="fig|1423820.4.peg.413"/>
<proteinExistence type="predicted"/>
<evidence type="ECO:0008006" key="3">
    <source>
        <dbReference type="Google" id="ProtNLM"/>
    </source>
</evidence>
<organism evidence="1 2">
    <name type="scientific">Ligilactobacillus araffinosus DSM 20653</name>
    <dbReference type="NCBI Taxonomy" id="1423820"/>
    <lineage>
        <taxon>Bacteria</taxon>
        <taxon>Bacillati</taxon>
        <taxon>Bacillota</taxon>
        <taxon>Bacilli</taxon>
        <taxon>Lactobacillales</taxon>
        <taxon>Lactobacillaceae</taxon>
        <taxon>Ligilactobacillus</taxon>
    </lineage>
</organism>
<dbReference type="Proteomes" id="UP000051291">
    <property type="component" value="Unassembled WGS sequence"/>
</dbReference>
<comment type="caution">
    <text evidence="1">The sequence shown here is derived from an EMBL/GenBank/DDBJ whole genome shotgun (WGS) entry which is preliminary data.</text>
</comment>
<keyword evidence="2" id="KW-1185">Reference proteome</keyword>
<dbReference type="AlphaFoldDB" id="A0A0R1ZSD4"/>
<dbReference type="RefSeq" id="WP_057906007.1">
    <property type="nucleotide sequence ID" value="NZ_AYYZ01000002.1"/>
</dbReference>
<evidence type="ECO:0000313" key="2">
    <source>
        <dbReference type="Proteomes" id="UP000051291"/>
    </source>
</evidence>
<accession>A0A0R1ZSD4</accession>
<sequence length="145" mass="16029">MAKGLALNFQGYQINHLRYDIDNVSSEVLNYGEKMSVGFSDVKTGVSADNSQAVFSCGVLVESKLANGKDGEVPFRKITFDYTGIFTVINAEEKEITKDDILALFDEGASYIATSYIKDIVKNISNLDYRMPLNVNVPQFPNGLK</sequence>
<evidence type="ECO:0000313" key="1">
    <source>
        <dbReference type="EMBL" id="KRM53500.1"/>
    </source>
</evidence>
<protein>
    <recommendedName>
        <fullName evidence="3">Preprotein translocase subunit SecB</fullName>
    </recommendedName>
</protein>
<dbReference type="STRING" id="1423820.FC64_GL000412"/>
<reference evidence="1 2" key="1">
    <citation type="journal article" date="2015" name="Genome Announc.">
        <title>Expanding the biotechnology potential of lactobacilli through comparative genomics of 213 strains and associated genera.</title>
        <authorList>
            <person name="Sun Z."/>
            <person name="Harris H.M."/>
            <person name="McCann A."/>
            <person name="Guo C."/>
            <person name="Argimon S."/>
            <person name="Zhang W."/>
            <person name="Yang X."/>
            <person name="Jeffery I.B."/>
            <person name="Cooney J.C."/>
            <person name="Kagawa T.F."/>
            <person name="Liu W."/>
            <person name="Song Y."/>
            <person name="Salvetti E."/>
            <person name="Wrobel A."/>
            <person name="Rasinkangas P."/>
            <person name="Parkhill J."/>
            <person name="Rea M.C."/>
            <person name="O'Sullivan O."/>
            <person name="Ritari J."/>
            <person name="Douillard F.P."/>
            <person name="Paul Ross R."/>
            <person name="Yang R."/>
            <person name="Briner A.E."/>
            <person name="Felis G.E."/>
            <person name="de Vos W.M."/>
            <person name="Barrangou R."/>
            <person name="Klaenhammer T.R."/>
            <person name="Caufield P.W."/>
            <person name="Cui Y."/>
            <person name="Zhang H."/>
            <person name="O'Toole P.W."/>
        </authorList>
    </citation>
    <scope>NUCLEOTIDE SEQUENCE [LARGE SCALE GENOMIC DNA]</scope>
    <source>
        <strain evidence="1 2">DSM 20653</strain>
    </source>
</reference>
<name>A0A0R1ZSD4_9LACO</name>
<dbReference type="EMBL" id="AYYZ01000002">
    <property type="protein sequence ID" value="KRM53500.1"/>
    <property type="molecule type" value="Genomic_DNA"/>
</dbReference>